<keyword evidence="11" id="KW-0325">Glycoprotein</keyword>
<dbReference type="GO" id="GO:0046718">
    <property type="term" value="P:symbiont entry into host cell"/>
    <property type="evidence" value="ECO:0007669"/>
    <property type="project" value="UniProtKB-KW"/>
</dbReference>
<evidence type="ECO:0000256" key="11">
    <source>
        <dbReference type="ARBA" id="ARBA00023180"/>
    </source>
</evidence>
<keyword evidence="7 16" id="KW-1133">Transmembrane helix</keyword>
<dbReference type="Pfam" id="PF02124">
    <property type="entry name" value="Marek_A"/>
    <property type="match status" value="1"/>
</dbReference>
<dbReference type="PROSITE" id="PS50835">
    <property type="entry name" value="IG_LIKE"/>
    <property type="match status" value="1"/>
</dbReference>
<keyword evidence="12" id="KW-1087">Inhibition of host complement factors by virus</keyword>
<evidence type="ECO:0000256" key="4">
    <source>
        <dbReference type="ARBA" id="ARBA00022692"/>
    </source>
</evidence>
<feature type="compositionally biased region" description="Low complexity" evidence="15">
    <location>
        <begin position="29"/>
        <end position="75"/>
    </location>
</feature>
<dbReference type="InterPro" id="IPR036179">
    <property type="entry name" value="Ig-like_dom_sf"/>
</dbReference>
<organism evidence="17 18">
    <name type="scientific">Equid alphaherpesvirus 8</name>
    <dbReference type="NCBI Taxonomy" id="39637"/>
    <lineage>
        <taxon>Viruses</taxon>
        <taxon>Duplodnaviria</taxon>
        <taxon>Heunggongvirae</taxon>
        <taxon>Peploviricota</taxon>
        <taxon>Herviviricetes</taxon>
        <taxon>Herpesvirales</taxon>
        <taxon>Orthoherpesviridae</taxon>
        <taxon>Alphaherpesvirinae</taxon>
        <taxon>Varicellovirus</taxon>
        <taxon>Varicellovirus equidalpha8</taxon>
    </lineage>
</organism>
<evidence type="ECO:0000256" key="2">
    <source>
        <dbReference type="ARBA" id="ARBA00005284"/>
    </source>
</evidence>
<dbReference type="KEGG" id="vg:80532075"/>
<evidence type="ECO:0000256" key="16">
    <source>
        <dbReference type="SAM" id="Phobius"/>
    </source>
</evidence>
<proteinExistence type="inferred from homology"/>
<evidence type="ECO:0000256" key="8">
    <source>
        <dbReference type="ARBA" id="ARBA00023136"/>
    </source>
</evidence>
<accession>A0A2K9QRE3</accession>
<keyword evidence="9" id="KW-1015">Disulfide bond</keyword>
<evidence type="ECO:0000256" key="10">
    <source>
        <dbReference type="ARBA" id="ARBA00023165"/>
    </source>
</evidence>
<dbReference type="GO" id="GO:0019031">
    <property type="term" value="C:viral envelope"/>
    <property type="evidence" value="ECO:0007669"/>
    <property type="project" value="UniProtKB-KW"/>
</dbReference>
<keyword evidence="10" id="KW-1233">Viral attachment to host adhesion receptor</keyword>
<protein>
    <submittedName>
        <fullName evidence="17">Envelope glycoprotein C</fullName>
    </submittedName>
</protein>
<feature type="region of interest" description="Disordered" evidence="15">
    <location>
        <begin position="29"/>
        <end position="78"/>
    </location>
</feature>
<evidence type="ECO:0000256" key="7">
    <source>
        <dbReference type="ARBA" id="ARBA00022989"/>
    </source>
</evidence>
<gene>
    <name evidence="17" type="primary">ORF16</name>
</gene>
<sequence>MWVPNLVRFVAVAYLICTGAILTYASGASASSSQSTPTTPTHTTSNLTTTPGTGSNNTTNANGTNSTPSSTPSIPHSHETTITCTKSLISVPYYKSVDINCTTSVGVKYSEYRLEIYLNQRTPFSDTPPGDKENYINHNATKDQTLLLFSTAERTKSRRAGQLGVIPDRLPKRQLFNLPLHTEGGTKFPLTIKSVDWRTAGIYVWSLYAKNGTLVNSTSVTVSTYNAPLVDLSVHPSLKGENYRATCVVASYFPHSSVKLRWYKNAREVDFTKYVTNASSVWVDGLITRISTVSIPVDPEEEYTPSLRCSIDWYKDEVSFARIAKAGTPSVFVAPTVSVVVENGDAVCTAKCVPSTGVFVSWSVNDHLPGVPSQDITTGVCSGHSGLVNMQSRRPLSEENGEREYSCIIEGYPDGLPMFSDTVVYDASPIVEDRPVLTSIIAITCGAAALALAVLITAVCFYCSKPSQAPYKKADF</sequence>
<keyword evidence="4 16" id="KW-0812">Transmembrane</keyword>
<keyword evidence="13" id="KW-0899">Viral immunoevasion</keyword>
<dbReference type="SUPFAM" id="SSF48726">
    <property type="entry name" value="Immunoglobulin"/>
    <property type="match status" value="1"/>
</dbReference>
<evidence type="ECO:0000256" key="12">
    <source>
        <dbReference type="ARBA" id="ARBA00023252"/>
    </source>
</evidence>
<keyword evidence="6" id="KW-0946">Virion</keyword>
<name>A0A2K9QRE3_9ALPH</name>
<evidence type="ECO:0000256" key="14">
    <source>
        <dbReference type="ARBA" id="ARBA00023296"/>
    </source>
</evidence>
<comment type="subcellular location">
    <subcellularLocation>
        <location evidence="1">Virion membrane</location>
        <topology evidence="1">Single-pass membrane protein</topology>
    </subcellularLocation>
</comment>
<evidence type="ECO:0000256" key="1">
    <source>
        <dbReference type="ARBA" id="ARBA00004381"/>
    </source>
</evidence>
<evidence type="ECO:0000256" key="6">
    <source>
        <dbReference type="ARBA" id="ARBA00022844"/>
    </source>
</evidence>
<evidence type="ECO:0000313" key="18">
    <source>
        <dbReference type="Proteomes" id="UP000326551"/>
    </source>
</evidence>
<keyword evidence="14" id="KW-1160">Virus entry into host cell</keyword>
<feature type="transmembrane region" description="Helical" evidence="16">
    <location>
        <begin position="436"/>
        <end position="463"/>
    </location>
</feature>
<dbReference type="GO" id="GO:0055036">
    <property type="term" value="C:virion membrane"/>
    <property type="evidence" value="ECO:0007669"/>
    <property type="project" value="UniProtKB-SubCell"/>
</dbReference>
<reference evidence="17 18" key="1">
    <citation type="journal article" date="2018" name="PLoS ONE">
        <title>Equid herpesvirus 8: Complete genome sequence and association with abortion in mares.</title>
        <authorList>
            <person name="Garvey M."/>
            <person name="Suarez N.M."/>
            <person name="Kerr K."/>
            <person name="Hector R."/>
            <person name="Moloney-Quinn L."/>
            <person name="Arkins S."/>
            <person name="Davison A.J."/>
            <person name="Cullinane A."/>
        </authorList>
    </citation>
    <scope>NUCLEOTIDE SEQUENCE [LARGE SCALE GENOMIC DNA]</scope>
    <source>
        <strain evidence="17 18">EHV-8/IR/2003/19</strain>
    </source>
</reference>
<evidence type="ECO:0000313" key="17">
    <source>
        <dbReference type="EMBL" id="AUS94669.1"/>
    </source>
</evidence>
<dbReference type="RefSeq" id="YP_010795056.1">
    <property type="nucleotide sequence ID" value="NC_075566.1"/>
</dbReference>
<dbReference type="Proteomes" id="UP000326551">
    <property type="component" value="Segment"/>
</dbReference>
<dbReference type="GeneID" id="80532075"/>
<dbReference type="GO" id="GO:0042784">
    <property type="term" value="P:symbiont-mediated suppression of host complement activation"/>
    <property type="evidence" value="ECO:0007669"/>
    <property type="project" value="UniProtKB-KW"/>
</dbReference>
<evidence type="ECO:0000256" key="15">
    <source>
        <dbReference type="SAM" id="MobiDB-lite"/>
    </source>
</evidence>
<dbReference type="InterPro" id="IPR001038">
    <property type="entry name" value="GA_GC"/>
</dbReference>
<evidence type="ECO:0000256" key="9">
    <source>
        <dbReference type="ARBA" id="ARBA00023157"/>
    </source>
</evidence>
<evidence type="ECO:0000256" key="3">
    <source>
        <dbReference type="ARBA" id="ARBA00022581"/>
    </source>
</evidence>
<keyword evidence="18" id="KW-1185">Reference proteome</keyword>
<dbReference type="EMBL" id="MF431611">
    <property type="protein sequence ID" value="AUS94669.1"/>
    <property type="molecule type" value="Genomic_DNA"/>
</dbReference>
<dbReference type="PRINTS" id="PR00668">
    <property type="entry name" value="GLYCPROTEINC"/>
</dbReference>
<dbReference type="InterPro" id="IPR007110">
    <property type="entry name" value="Ig-like_dom"/>
</dbReference>
<comment type="similarity">
    <text evidence="2">Belongs to the herpesviridae glycoprotein C family.</text>
</comment>
<keyword evidence="17" id="KW-0261">Viral envelope protein</keyword>
<keyword evidence="3" id="KW-0945">Host-virus interaction</keyword>
<evidence type="ECO:0000256" key="13">
    <source>
        <dbReference type="ARBA" id="ARBA00023280"/>
    </source>
</evidence>
<keyword evidence="5" id="KW-1161">Viral attachment to host cell</keyword>
<dbReference type="GO" id="GO:0098671">
    <property type="term" value="P:adhesion receptor-mediated virion attachment to host cell"/>
    <property type="evidence" value="ECO:0007669"/>
    <property type="project" value="UniProtKB-KW"/>
</dbReference>
<keyword evidence="8 16" id="KW-0472">Membrane</keyword>
<evidence type="ECO:0000256" key="5">
    <source>
        <dbReference type="ARBA" id="ARBA00022804"/>
    </source>
</evidence>